<evidence type="ECO:0008006" key="8">
    <source>
        <dbReference type="Google" id="ProtNLM"/>
    </source>
</evidence>
<evidence type="ECO:0000256" key="5">
    <source>
        <dbReference type="ARBA" id="ARBA00023242"/>
    </source>
</evidence>
<keyword evidence="3" id="KW-0240">DNA-directed RNA polymerase</keyword>
<dbReference type="GO" id="GO:0003677">
    <property type="term" value="F:DNA binding"/>
    <property type="evidence" value="ECO:0007669"/>
    <property type="project" value="InterPro"/>
</dbReference>
<dbReference type="EMBL" id="QEAO01000015">
    <property type="protein sequence ID" value="TPX34243.1"/>
    <property type="molecule type" value="Genomic_DNA"/>
</dbReference>
<dbReference type="STRING" id="1806994.A0A507C9M1"/>
<reference evidence="6 7" key="1">
    <citation type="journal article" date="2019" name="Sci. Rep.">
        <title>Comparative genomics of chytrid fungi reveal insights into the obligate biotrophic and pathogenic lifestyle of Synchytrium endobioticum.</title>
        <authorList>
            <person name="van de Vossenberg B.T.L.H."/>
            <person name="Warris S."/>
            <person name="Nguyen H.D.T."/>
            <person name="van Gent-Pelzer M.P.E."/>
            <person name="Joly D.L."/>
            <person name="van de Geest H.C."/>
            <person name="Bonants P.J.M."/>
            <person name="Smith D.S."/>
            <person name="Levesque C.A."/>
            <person name="van der Lee T.A.J."/>
        </authorList>
    </citation>
    <scope>NUCLEOTIDE SEQUENCE [LARGE SCALE GENOMIC DNA]</scope>
    <source>
        <strain evidence="6 7">JEL517</strain>
    </source>
</reference>
<dbReference type="PANTHER" id="PTHR14440">
    <property type="entry name" value="DNA-DIRECTED RNA POLYMERASE I SUBUNIT RPA49"/>
    <property type="match status" value="1"/>
</dbReference>
<keyword evidence="5" id="KW-0539">Nucleus</keyword>
<dbReference type="GeneID" id="42004285"/>
<protein>
    <recommendedName>
        <fullName evidence="8">DNA-directed RNA polymerase I subunit RPA49</fullName>
    </recommendedName>
</protein>
<evidence type="ECO:0000256" key="4">
    <source>
        <dbReference type="ARBA" id="ARBA00023163"/>
    </source>
</evidence>
<keyword evidence="7" id="KW-1185">Reference proteome</keyword>
<name>A0A507C9M1_9FUNG</name>
<evidence type="ECO:0000256" key="2">
    <source>
        <dbReference type="ARBA" id="ARBA00009430"/>
    </source>
</evidence>
<dbReference type="Pfam" id="PF06870">
    <property type="entry name" value="RNA_pol_I_A49"/>
    <property type="match status" value="1"/>
</dbReference>
<evidence type="ECO:0000313" key="6">
    <source>
        <dbReference type="EMBL" id="TPX34243.1"/>
    </source>
</evidence>
<dbReference type="GO" id="GO:0006351">
    <property type="term" value="P:DNA-templated transcription"/>
    <property type="evidence" value="ECO:0007669"/>
    <property type="project" value="InterPro"/>
</dbReference>
<sequence>MKRVRISVEPASIKPPQAVIFNNKAASIGTTSFKLYGSDIVKNAPSLYAIGHTDKLEFVGESLDDLPVHYAVGIYRPADNTVKIHEAPMFEVGTTVKRLRNEASREIGVKNALSRKSLGEAFGTKKRRRQLQSREENEIDVGQDLKGSVLEAMNDTIDAIDGPTQDDHKMDASDRVIPAYNPAATQVDDIYPLEQTIPTHELNSINLNTILKLTSREELEEHLSELKAPVCVTRHIRSILISGATSNEARLKLKVLMYVAYMGLLVGLKDRDLKNLDRLLKNVPTAIAEGLKDKFTSMGGEEGAEIRVMSDRSKDMLFTHIFCLLLRINNWIMDPRELKEAYGLGIVKVTDLLKELGCRIDILTKAQKEALNVVGRAEKRARLALPFVLPQARMRLARN</sequence>
<evidence type="ECO:0000256" key="3">
    <source>
        <dbReference type="ARBA" id="ARBA00022478"/>
    </source>
</evidence>
<dbReference type="RefSeq" id="XP_031025040.1">
    <property type="nucleotide sequence ID" value="XM_031168988.1"/>
</dbReference>
<comment type="caution">
    <text evidence="6">The sequence shown here is derived from an EMBL/GenBank/DDBJ whole genome shotgun (WGS) entry which is preliminary data.</text>
</comment>
<dbReference type="Proteomes" id="UP000319731">
    <property type="component" value="Unassembled WGS sequence"/>
</dbReference>
<dbReference type="InterPro" id="IPR009668">
    <property type="entry name" value="RNA_pol-assoc_fac_A49-like"/>
</dbReference>
<evidence type="ECO:0000256" key="1">
    <source>
        <dbReference type="ARBA" id="ARBA00004604"/>
    </source>
</evidence>
<organism evidence="6 7">
    <name type="scientific">Synchytrium microbalum</name>
    <dbReference type="NCBI Taxonomy" id="1806994"/>
    <lineage>
        <taxon>Eukaryota</taxon>
        <taxon>Fungi</taxon>
        <taxon>Fungi incertae sedis</taxon>
        <taxon>Chytridiomycota</taxon>
        <taxon>Chytridiomycota incertae sedis</taxon>
        <taxon>Chytridiomycetes</taxon>
        <taxon>Synchytriales</taxon>
        <taxon>Synchytriaceae</taxon>
        <taxon>Synchytrium</taxon>
    </lineage>
</organism>
<gene>
    <name evidence="6" type="ORF">SmJEL517_g03060</name>
</gene>
<dbReference type="GO" id="GO:0005730">
    <property type="term" value="C:nucleolus"/>
    <property type="evidence" value="ECO:0007669"/>
    <property type="project" value="UniProtKB-SubCell"/>
</dbReference>
<accession>A0A507C9M1</accession>
<proteinExistence type="inferred from homology"/>
<dbReference type="OrthoDB" id="532500at2759"/>
<evidence type="ECO:0000313" key="7">
    <source>
        <dbReference type="Proteomes" id="UP000319731"/>
    </source>
</evidence>
<keyword evidence="4" id="KW-0804">Transcription</keyword>
<comment type="subcellular location">
    <subcellularLocation>
        <location evidence="1">Nucleus</location>
        <location evidence="1">Nucleolus</location>
    </subcellularLocation>
</comment>
<comment type="similarity">
    <text evidence="2">Belongs to the eukaryotic RPA49/POLR1E RNA polymerase subunit family.</text>
</comment>
<dbReference type="GO" id="GO:0000428">
    <property type="term" value="C:DNA-directed RNA polymerase complex"/>
    <property type="evidence" value="ECO:0007669"/>
    <property type="project" value="UniProtKB-KW"/>
</dbReference>
<dbReference type="AlphaFoldDB" id="A0A507C9M1"/>